<feature type="chain" id="PRO_5039029637" description="Bifunctional inhibitor/plant lipid transfer protein/seed storage helical domain-containing protein" evidence="1">
    <location>
        <begin position="28"/>
        <end position="124"/>
    </location>
</feature>
<evidence type="ECO:0000313" key="3">
    <source>
        <dbReference type="EMBL" id="KAI5068951.1"/>
    </source>
</evidence>
<sequence>MSSSSSSSRKATLVVVVLSLMILGVRPFIHPMMAAESLSCSDIAQGLLSSCQEYVTGDDPPLAPQDSECCSFVTNPNVFCVCDLPIPAGMVNETALNKVIDACGLKVPPEHSNCAGFHIGGEGE</sequence>
<protein>
    <recommendedName>
        <fullName evidence="2">Bifunctional inhibitor/plant lipid transfer protein/seed storage helical domain-containing protein</fullName>
    </recommendedName>
</protein>
<dbReference type="Gene3D" id="1.10.110.10">
    <property type="entry name" value="Plant lipid-transfer and hydrophobic proteins"/>
    <property type="match status" value="1"/>
</dbReference>
<gene>
    <name evidence="3" type="ORF">GOP47_0015252</name>
</gene>
<organism evidence="3 4">
    <name type="scientific">Adiantum capillus-veneris</name>
    <name type="common">Maidenhair fern</name>
    <dbReference type="NCBI Taxonomy" id="13818"/>
    <lineage>
        <taxon>Eukaryota</taxon>
        <taxon>Viridiplantae</taxon>
        <taxon>Streptophyta</taxon>
        <taxon>Embryophyta</taxon>
        <taxon>Tracheophyta</taxon>
        <taxon>Polypodiopsida</taxon>
        <taxon>Polypodiidae</taxon>
        <taxon>Polypodiales</taxon>
        <taxon>Pteridineae</taxon>
        <taxon>Pteridaceae</taxon>
        <taxon>Vittarioideae</taxon>
        <taxon>Adiantum</taxon>
    </lineage>
</organism>
<comment type="caution">
    <text evidence="3">The sequence shown here is derived from an EMBL/GenBank/DDBJ whole genome shotgun (WGS) entry which is preliminary data.</text>
</comment>
<keyword evidence="4" id="KW-1185">Reference proteome</keyword>
<dbReference type="InterPro" id="IPR036312">
    <property type="entry name" value="Bifun_inhib/LTP/seed_sf"/>
</dbReference>
<dbReference type="AlphaFoldDB" id="A0A9D4ZDU1"/>
<proteinExistence type="predicted"/>
<evidence type="ECO:0000259" key="2">
    <source>
        <dbReference type="Pfam" id="PF14368"/>
    </source>
</evidence>
<dbReference type="InterPro" id="IPR016140">
    <property type="entry name" value="Bifunc_inhib/LTP/seed_store"/>
</dbReference>
<reference evidence="3" key="1">
    <citation type="submission" date="2021-01" db="EMBL/GenBank/DDBJ databases">
        <title>Adiantum capillus-veneris genome.</title>
        <authorList>
            <person name="Fang Y."/>
            <person name="Liao Q."/>
        </authorList>
    </citation>
    <scope>NUCLEOTIDE SEQUENCE</scope>
    <source>
        <strain evidence="3">H3</strain>
        <tissue evidence="3">Leaf</tissue>
    </source>
</reference>
<dbReference type="Proteomes" id="UP000886520">
    <property type="component" value="Chromosome 15"/>
</dbReference>
<feature type="domain" description="Bifunctional inhibitor/plant lipid transfer protein/seed storage helical" evidence="2">
    <location>
        <begin position="31"/>
        <end position="111"/>
    </location>
</feature>
<dbReference type="SUPFAM" id="SSF47699">
    <property type="entry name" value="Bifunctional inhibitor/lipid-transfer protein/seed storage 2S albumin"/>
    <property type="match status" value="1"/>
</dbReference>
<dbReference type="EMBL" id="JABFUD020000015">
    <property type="protein sequence ID" value="KAI5068951.1"/>
    <property type="molecule type" value="Genomic_DNA"/>
</dbReference>
<feature type="signal peptide" evidence="1">
    <location>
        <begin position="1"/>
        <end position="27"/>
    </location>
</feature>
<evidence type="ECO:0000256" key="1">
    <source>
        <dbReference type="SAM" id="SignalP"/>
    </source>
</evidence>
<name>A0A9D4ZDU1_ADICA</name>
<evidence type="ECO:0000313" key="4">
    <source>
        <dbReference type="Proteomes" id="UP000886520"/>
    </source>
</evidence>
<dbReference type="OrthoDB" id="653734at2759"/>
<keyword evidence="1" id="KW-0732">Signal</keyword>
<dbReference type="Pfam" id="PF14368">
    <property type="entry name" value="LTP_2"/>
    <property type="match status" value="1"/>
</dbReference>
<accession>A0A9D4ZDU1</accession>